<feature type="compositionally biased region" description="Acidic residues" evidence="1">
    <location>
        <begin position="300"/>
        <end position="312"/>
    </location>
</feature>
<dbReference type="GO" id="GO:0008270">
    <property type="term" value="F:zinc ion binding"/>
    <property type="evidence" value="ECO:0007669"/>
    <property type="project" value="InterPro"/>
</dbReference>
<dbReference type="InParanoid" id="A0A1W0VT23"/>
<evidence type="ECO:0000313" key="2">
    <source>
        <dbReference type="EMBL" id="OQU76439.1"/>
    </source>
</evidence>
<sequence length="462" mass="50991">MTEVLQGWDEVGADGVVGPSGAALPGAMSRGRRAGCDVDVDVALEGDGSMDGRDTIKAGGRCSRCSKKGHMAAACNVEVYCVICDPHEHMNHKCPLLKAPRLVVHAVGYVVMGLGFYHIPHPPLPRTRKDSRMARVSVIRGVLTEDQLLMQLRRVVPVMWNWELEEFRAGMFLTQFPSRVELQQSINYGGADVKGEGMPEGTRLQFEEWHEKEEGFLLPEVWVRVNCVIETLREFPILWVVGSLLGSTQTVDMETTRKNKFGRILIAVLDPKLTPRVLDVVIGDHYLDLEFEVEKRSFDENGEEDGGEDDGDGEGKEQGLNSEIVLEVDQVSLKENKNNEGKGGADKRKEYRALSKDLVNGHVMSKEEFEEFLSWKASKVLEATMDEVLEDAATKVVEEVDELGDGTEENQLLGGVNSVKAVGEGEEMQVDGGIEVSHAEKVGEKANENAEKEGKKSCLLVV</sequence>
<dbReference type="OMA" id="TWRVEED"/>
<protein>
    <recommendedName>
        <fullName evidence="4">CCHC-type domain-containing protein</fullName>
    </recommendedName>
</protein>
<name>A0A1W0VT23_SORBI</name>
<dbReference type="STRING" id="4558.A0A1W0VT23"/>
<dbReference type="Proteomes" id="UP000000768">
    <property type="component" value="Chromosome 10"/>
</dbReference>
<dbReference type="eggNOG" id="ENOG502QQ7T">
    <property type="taxonomic scope" value="Eukaryota"/>
</dbReference>
<feature type="region of interest" description="Disordered" evidence="1">
    <location>
        <begin position="440"/>
        <end position="462"/>
    </location>
</feature>
<accession>A0A1W0VT23</accession>
<gene>
    <name evidence="2" type="ORF">SORBI_3010G145300</name>
</gene>
<dbReference type="SUPFAM" id="SSF57756">
    <property type="entry name" value="Retrovirus zinc finger-like domains"/>
    <property type="match status" value="1"/>
</dbReference>
<dbReference type="PANTHER" id="PTHR33170:SF40">
    <property type="entry name" value="OS04G0557100 PROTEIN"/>
    <property type="match status" value="1"/>
</dbReference>
<reference evidence="2 3" key="1">
    <citation type="journal article" date="2009" name="Nature">
        <title>The Sorghum bicolor genome and the diversification of grasses.</title>
        <authorList>
            <person name="Paterson A.H."/>
            <person name="Bowers J.E."/>
            <person name="Bruggmann R."/>
            <person name="Dubchak I."/>
            <person name="Grimwood J."/>
            <person name="Gundlach H."/>
            <person name="Haberer G."/>
            <person name="Hellsten U."/>
            <person name="Mitros T."/>
            <person name="Poliakov A."/>
            <person name="Schmutz J."/>
            <person name="Spannagl M."/>
            <person name="Tang H."/>
            <person name="Wang X."/>
            <person name="Wicker T."/>
            <person name="Bharti A.K."/>
            <person name="Chapman J."/>
            <person name="Feltus F.A."/>
            <person name="Gowik U."/>
            <person name="Grigoriev I.V."/>
            <person name="Lyons E."/>
            <person name="Maher C.A."/>
            <person name="Martis M."/>
            <person name="Narechania A."/>
            <person name="Otillar R.P."/>
            <person name="Penning B.W."/>
            <person name="Salamov A.A."/>
            <person name="Wang Y."/>
            <person name="Zhang L."/>
            <person name="Carpita N.C."/>
            <person name="Freeling M."/>
            <person name="Gingle A.R."/>
            <person name="Hash C.T."/>
            <person name="Keller B."/>
            <person name="Klein P."/>
            <person name="Kresovich S."/>
            <person name="McCann M.C."/>
            <person name="Ming R."/>
            <person name="Peterson D.G."/>
            <person name="Mehboob-ur-Rahman"/>
            <person name="Ware D."/>
            <person name="Westhoff P."/>
            <person name="Mayer K.F."/>
            <person name="Messing J."/>
            <person name="Rokhsar D.S."/>
        </authorList>
    </citation>
    <scope>NUCLEOTIDE SEQUENCE [LARGE SCALE GENOMIC DNA]</scope>
    <source>
        <strain evidence="3">cv. BTx623</strain>
    </source>
</reference>
<evidence type="ECO:0008006" key="4">
    <source>
        <dbReference type="Google" id="ProtNLM"/>
    </source>
</evidence>
<keyword evidence="3" id="KW-1185">Reference proteome</keyword>
<dbReference type="Gene3D" id="4.10.60.10">
    <property type="entry name" value="Zinc finger, CCHC-type"/>
    <property type="match status" value="1"/>
</dbReference>
<feature type="region of interest" description="Disordered" evidence="1">
    <location>
        <begin position="297"/>
        <end position="320"/>
    </location>
</feature>
<dbReference type="GO" id="GO:0003676">
    <property type="term" value="F:nucleic acid binding"/>
    <property type="evidence" value="ECO:0007669"/>
    <property type="project" value="InterPro"/>
</dbReference>
<dbReference type="FunCoup" id="A0A1W0VT23">
    <property type="interactions" value="550"/>
</dbReference>
<dbReference type="PANTHER" id="PTHR33170">
    <property type="entry name" value="DUF4283 DOMAIN-CONTAINING PROTEIN-RELATED"/>
    <property type="match status" value="1"/>
</dbReference>
<evidence type="ECO:0000256" key="1">
    <source>
        <dbReference type="SAM" id="MobiDB-lite"/>
    </source>
</evidence>
<proteinExistence type="predicted"/>
<dbReference type="Gramene" id="OQU76439">
    <property type="protein sequence ID" value="OQU76439"/>
    <property type="gene ID" value="SORBI_3010G145300"/>
</dbReference>
<organism evidence="2 3">
    <name type="scientific">Sorghum bicolor</name>
    <name type="common">Sorghum</name>
    <name type="synonym">Sorghum vulgare</name>
    <dbReference type="NCBI Taxonomy" id="4558"/>
    <lineage>
        <taxon>Eukaryota</taxon>
        <taxon>Viridiplantae</taxon>
        <taxon>Streptophyta</taxon>
        <taxon>Embryophyta</taxon>
        <taxon>Tracheophyta</taxon>
        <taxon>Spermatophyta</taxon>
        <taxon>Magnoliopsida</taxon>
        <taxon>Liliopsida</taxon>
        <taxon>Poales</taxon>
        <taxon>Poaceae</taxon>
        <taxon>PACMAD clade</taxon>
        <taxon>Panicoideae</taxon>
        <taxon>Andropogonodae</taxon>
        <taxon>Andropogoneae</taxon>
        <taxon>Sorghinae</taxon>
        <taxon>Sorghum</taxon>
    </lineage>
</organism>
<dbReference type="InterPro" id="IPR036875">
    <property type="entry name" value="Znf_CCHC_sf"/>
</dbReference>
<dbReference type="AlphaFoldDB" id="A0A1W0VT23"/>
<reference evidence="3" key="2">
    <citation type="journal article" date="2018" name="Plant J.">
        <title>The Sorghum bicolor reference genome: improved assembly, gene annotations, a transcriptome atlas, and signatures of genome organization.</title>
        <authorList>
            <person name="McCormick R.F."/>
            <person name="Truong S.K."/>
            <person name="Sreedasyam A."/>
            <person name="Jenkins J."/>
            <person name="Shu S."/>
            <person name="Sims D."/>
            <person name="Kennedy M."/>
            <person name="Amirebrahimi M."/>
            <person name="Weers B.D."/>
            <person name="McKinley B."/>
            <person name="Mattison A."/>
            <person name="Morishige D.T."/>
            <person name="Grimwood J."/>
            <person name="Schmutz J."/>
            <person name="Mullet J.E."/>
        </authorList>
    </citation>
    <scope>NUCLEOTIDE SEQUENCE [LARGE SCALE GENOMIC DNA]</scope>
    <source>
        <strain evidence="3">cv. BTx623</strain>
    </source>
</reference>
<dbReference type="EMBL" id="CM000769">
    <property type="protein sequence ID" value="OQU76439.1"/>
    <property type="molecule type" value="Genomic_DNA"/>
</dbReference>
<evidence type="ECO:0000313" key="3">
    <source>
        <dbReference type="Proteomes" id="UP000000768"/>
    </source>
</evidence>
<feature type="compositionally biased region" description="Basic and acidic residues" evidence="1">
    <location>
        <begin position="440"/>
        <end position="456"/>
    </location>
</feature>